<keyword evidence="1" id="KW-0175">Coiled coil</keyword>
<sequence>MQHEEIRSLEDLVQFVIKAENMAIYTYEKIIEKVKDTKVRQRLISFQTEHKQWIDSWKHIWSFEAADTDLSLMSQTAVTGMLVFDQLRNHQDADYVVRVRDEEEKQIKELKTLAQTVSFATLQAGASAEEALERMIAQSARRVRELNRHVDQLRDQEEKNV</sequence>
<keyword evidence="3" id="KW-1185">Reference proteome</keyword>
<evidence type="ECO:0000313" key="3">
    <source>
        <dbReference type="Proteomes" id="UP000830167"/>
    </source>
</evidence>
<evidence type="ECO:0008006" key="4">
    <source>
        <dbReference type="Google" id="ProtNLM"/>
    </source>
</evidence>
<name>A0ABY4CJ30_9BACL</name>
<gene>
    <name evidence="2" type="ORF">LSG31_22145</name>
</gene>
<accession>A0ABY4CJ30</accession>
<organism evidence="2 3">
    <name type="scientific">Fodinisporobacter ferrooxydans</name>
    <dbReference type="NCBI Taxonomy" id="2901836"/>
    <lineage>
        <taxon>Bacteria</taxon>
        <taxon>Bacillati</taxon>
        <taxon>Bacillota</taxon>
        <taxon>Bacilli</taxon>
        <taxon>Bacillales</taxon>
        <taxon>Alicyclobacillaceae</taxon>
        <taxon>Fodinisporobacter</taxon>
    </lineage>
</organism>
<feature type="coiled-coil region" evidence="1">
    <location>
        <begin position="129"/>
        <end position="156"/>
    </location>
</feature>
<proteinExistence type="predicted"/>
<reference evidence="2" key="1">
    <citation type="submission" date="2021-12" db="EMBL/GenBank/DDBJ databases">
        <title>Alicyclobacillaceae gen. nov., sp. nov., isolated from chalcocite enrichment system.</title>
        <authorList>
            <person name="Jiang Z."/>
        </authorList>
    </citation>
    <scope>NUCLEOTIDE SEQUENCE</scope>
    <source>
        <strain evidence="2">MYW30-H2</strain>
    </source>
</reference>
<protein>
    <recommendedName>
        <fullName evidence="4">DUF2383 domain-containing protein</fullName>
    </recommendedName>
</protein>
<dbReference type="EMBL" id="CP089291">
    <property type="protein sequence ID" value="UOF90523.1"/>
    <property type="molecule type" value="Genomic_DNA"/>
</dbReference>
<dbReference type="RefSeq" id="WP_347437220.1">
    <property type="nucleotide sequence ID" value="NZ_CP089291.1"/>
</dbReference>
<dbReference type="Gene3D" id="1.20.1260.10">
    <property type="match status" value="1"/>
</dbReference>
<evidence type="ECO:0000313" key="2">
    <source>
        <dbReference type="EMBL" id="UOF90523.1"/>
    </source>
</evidence>
<dbReference type="Proteomes" id="UP000830167">
    <property type="component" value="Chromosome"/>
</dbReference>
<dbReference type="InterPro" id="IPR012347">
    <property type="entry name" value="Ferritin-like"/>
</dbReference>
<evidence type="ECO:0000256" key="1">
    <source>
        <dbReference type="SAM" id="Coils"/>
    </source>
</evidence>